<dbReference type="NCBIfam" id="TIGR00821">
    <property type="entry name" value="EII-GUT"/>
    <property type="match status" value="1"/>
</dbReference>
<dbReference type="PANTHER" id="PTHR40399:SF1">
    <property type="entry name" value="PTS SYSTEM GLUCITOL_SORBITOL-SPECIFIC EIIC COMPONENT"/>
    <property type="match status" value="1"/>
</dbReference>
<reference evidence="2" key="1">
    <citation type="submission" date="2021-04" db="EMBL/GenBank/DDBJ databases">
        <title>Sinoanaerobacter chloroacetimidivorans sp. nov., an obligate anaerobic bacterium isolated from anaerobic sludge.</title>
        <authorList>
            <person name="Bao Y."/>
        </authorList>
    </citation>
    <scope>NUCLEOTIDE SEQUENCE</scope>
    <source>
        <strain evidence="2">BAD-6</strain>
    </source>
</reference>
<dbReference type="EMBL" id="JAGSND010000037">
    <property type="protein sequence ID" value="MBR0600604.1"/>
    <property type="molecule type" value="Genomic_DNA"/>
</dbReference>
<evidence type="ECO:0000256" key="1">
    <source>
        <dbReference type="SAM" id="Phobius"/>
    </source>
</evidence>
<sequence length="177" mass="19335">MDILAKVAQGFIGLFQAGGETFMGMVTGILPTLIVLITFVNALIKLIGEEKVERFAAKTSKYAITRYTIFPVLAVFFLTNPMCYSFGKFLDEKYKPAFYDAAVSFVHPITGLFPHANAGELFVYMGIAAGLQTLGLPLGDLAIRYFIVGLVVILIRGLLTERIYAVLVGRGQSKVKA</sequence>
<dbReference type="PROSITE" id="PS51107">
    <property type="entry name" value="PTS_EIIC_TYPE_5"/>
    <property type="match status" value="1"/>
</dbReference>
<dbReference type="Proteomes" id="UP000675664">
    <property type="component" value="Unassembled WGS sequence"/>
</dbReference>
<dbReference type="GO" id="GO:0009401">
    <property type="term" value="P:phosphoenolpyruvate-dependent sugar phosphotransferase system"/>
    <property type="evidence" value="ECO:0007669"/>
    <property type="project" value="InterPro"/>
</dbReference>
<comment type="caution">
    <text evidence="2">The sequence shown here is derived from an EMBL/GenBank/DDBJ whole genome shotgun (WGS) entry which is preliminary data.</text>
</comment>
<accession>A0A8J7W518</accession>
<feature type="transmembrane region" description="Helical" evidence="1">
    <location>
        <begin position="141"/>
        <end position="159"/>
    </location>
</feature>
<reference evidence="2" key="2">
    <citation type="submission" date="2021-04" db="EMBL/GenBank/DDBJ databases">
        <authorList>
            <person name="Liu J."/>
        </authorList>
    </citation>
    <scope>NUCLEOTIDE SEQUENCE</scope>
    <source>
        <strain evidence="2">BAD-6</strain>
    </source>
</reference>
<dbReference type="RefSeq" id="WP_227020686.1">
    <property type="nucleotide sequence ID" value="NZ_JAGSND010000037.1"/>
</dbReference>
<name>A0A8J7W518_9FIRM</name>
<keyword evidence="1" id="KW-0812">Transmembrane</keyword>
<dbReference type="Pfam" id="PF03608">
    <property type="entry name" value="EII-GUT"/>
    <property type="match status" value="1"/>
</dbReference>
<feature type="transmembrane region" description="Helical" evidence="1">
    <location>
        <begin position="22"/>
        <end position="44"/>
    </location>
</feature>
<proteinExistence type="predicted"/>
<dbReference type="AlphaFoldDB" id="A0A8J7W518"/>
<dbReference type="PIRSF" id="PIRSF038321">
    <property type="entry name" value="PTS_glc_srb_IIC"/>
    <property type="match status" value="1"/>
</dbReference>
<gene>
    <name evidence="2" type="ORF">KCX82_22290</name>
</gene>
<keyword evidence="3" id="KW-1185">Reference proteome</keyword>
<protein>
    <submittedName>
        <fullName evidence="2">PTS glucitol/sorbitol transporter subunit IIC</fullName>
    </submittedName>
</protein>
<keyword evidence="1" id="KW-1133">Transmembrane helix</keyword>
<dbReference type="PANTHER" id="PTHR40399">
    <property type="entry name" value="PTS SYSTEM GLUCITOL/SORBITOL-SPECIFIC EIIC COMPONENT"/>
    <property type="match status" value="1"/>
</dbReference>
<dbReference type="GO" id="GO:0016020">
    <property type="term" value="C:membrane"/>
    <property type="evidence" value="ECO:0007669"/>
    <property type="project" value="InterPro"/>
</dbReference>
<feature type="transmembrane region" description="Helical" evidence="1">
    <location>
        <begin position="64"/>
        <end position="87"/>
    </location>
</feature>
<keyword evidence="1" id="KW-0472">Membrane</keyword>
<evidence type="ECO:0000313" key="2">
    <source>
        <dbReference type="EMBL" id="MBR0600604.1"/>
    </source>
</evidence>
<dbReference type="InterPro" id="IPR004699">
    <property type="entry name" value="PTS_IID_sorb"/>
</dbReference>
<evidence type="ECO:0000313" key="3">
    <source>
        <dbReference type="Proteomes" id="UP000675664"/>
    </source>
</evidence>
<organism evidence="2 3">
    <name type="scientific">Sinanaerobacter chloroacetimidivorans</name>
    <dbReference type="NCBI Taxonomy" id="2818044"/>
    <lineage>
        <taxon>Bacteria</taxon>
        <taxon>Bacillati</taxon>
        <taxon>Bacillota</taxon>
        <taxon>Clostridia</taxon>
        <taxon>Peptostreptococcales</taxon>
        <taxon>Anaerovoracaceae</taxon>
        <taxon>Sinanaerobacter</taxon>
    </lineage>
</organism>